<dbReference type="GO" id="GO:0000166">
    <property type="term" value="F:nucleotide binding"/>
    <property type="evidence" value="ECO:0007669"/>
    <property type="project" value="InterPro"/>
</dbReference>
<dbReference type="InterPro" id="IPR036291">
    <property type="entry name" value="NAD(P)-bd_dom_sf"/>
</dbReference>
<reference evidence="5" key="1">
    <citation type="submission" date="2020-10" db="EMBL/GenBank/DDBJ databases">
        <title>Taxonomic study of unclassified bacteria belonging to the class Ktedonobacteria.</title>
        <authorList>
            <person name="Yabe S."/>
            <person name="Wang C.M."/>
            <person name="Zheng Y."/>
            <person name="Sakai Y."/>
            <person name="Cavaletti L."/>
            <person name="Monciardini P."/>
            <person name="Donadio S."/>
        </authorList>
    </citation>
    <scope>NUCLEOTIDE SEQUENCE</scope>
    <source>
        <strain evidence="5">ID150040</strain>
    </source>
</reference>
<keyword evidence="6" id="KW-1185">Reference proteome</keyword>
<keyword evidence="2" id="KW-0560">Oxidoreductase</keyword>
<dbReference type="EMBL" id="BNJK01000002">
    <property type="protein sequence ID" value="GHO99143.1"/>
    <property type="molecule type" value="Genomic_DNA"/>
</dbReference>
<accession>A0A8J3N7Z5</accession>
<dbReference type="RefSeq" id="WP_220209798.1">
    <property type="nucleotide sequence ID" value="NZ_BNJK01000002.1"/>
</dbReference>
<dbReference type="SUPFAM" id="SSF55347">
    <property type="entry name" value="Glyceraldehyde-3-phosphate dehydrogenase-like, C-terminal domain"/>
    <property type="match status" value="1"/>
</dbReference>
<evidence type="ECO:0000313" key="6">
    <source>
        <dbReference type="Proteomes" id="UP000597444"/>
    </source>
</evidence>
<dbReference type="AlphaFoldDB" id="A0A8J3N7Z5"/>
<dbReference type="InterPro" id="IPR055170">
    <property type="entry name" value="GFO_IDH_MocA-like_dom"/>
</dbReference>
<dbReference type="SUPFAM" id="SSF51735">
    <property type="entry name" value="NAD(P)-binding Rossmann-fold domains"/>
    <property type="match status" value="1"/>
</dbReference>
<evidence type="ECO:0000259" key="3">
    <source>
        <dbReference type="Pfam" id="PF01408"/>
    </source>
</evidence>
<evidence type="ECO:0000313" key="5">
    <source>
        <dbReference type="EMBL" id="GHO99143.1"/>
    </source>
</evidence>
<gene>
    <name evidence="5" type="ORF">KSF_091910</name>
</gene>
<evidence type="ECO:0000256" key="2">
    <source>
        <dbReference type="ARBA" id="ARBA00023002"/>
    </source>
</evidence>
<evidence type="ECO:0000256" key="1">
    <source>
        <dbReference type="ARBA" id="ARBA00010928"/>
    </source>
</evidence>
<dbReference type="Gene3D" id="3.40.50.720">
    <property type="entry name" value="NAD(P)-binding Rossmann-like Domain"/>
    <property type="match status" value="1"/>
</dbReference>
<sequence>MSEDWSITAALPMPVRRDYPIAIIGAGSIVNDAHLPAYRKAGFHVVGIYDMQIDKARATATRYGIPIVYTNLDELLSGPARIVDVAVPARENLAIATRVAAAGKALLLQKPLAEDLETAQATLATVEQAGIVAAVNQQARWMPAALAMRELIRRNLLGEVYQVSFLINVLTPWDQWPWIMAGETIEVMYHSIHYLDTIRALLGQEPRLVFADGSTIPGFQTRGETRTTIQLIFDGQLRATVVDTHHNHGGLRDQYATFRIDGTEGSAVAELGLLKNYPTGTPDSFRYMSRRLQPETWIEPQLSGTWFPDAFIGTMAGVMRGIEGADGAPETSLRDNLGTLRLVLAAYRSMAERRAIDPSSL</sequence>
<dbReference type="PANTHER" id="PTHR43708">
    <property type="entry name" value="CONSERVED EXPRESSED OXIDOREDUCTASE (EUROFUNG)"/>
    <property type="match status" value="1"/>
</dbReference>
<dbReference type="PANTHER" id="PTHR43708:SF5">
    <property type="entry name" value="CONSERVED EXPRESSED OXIDOREDUCTASE (EUROFUNG)-RELATED"/>
    <property type="match status" value="1"/>
</dbReference>
<dbReference type="Gene3D" id="3.30.360.10">
    <property type="entry name" value="Dihydrodipicolinate Reductase, domain 2"/>
    <property type="match status" value="1"/>
</dbReference>
<dbReference type="GO" id="GO:0016491">
    <property type="term" value="F:oxidoreductase activity"/>
    <property type="evidence" value="ECO:0007669"/>
    <property type="project" value="UniProtKB-KW"/>
</dbReference>
<proteinExistence type="inferred from homology"/>
<name>A0A8J3N7Z5_9CHLR</name>
<dbReference type="InterPro" id="IPR051317">
    <property type="entry name" value="Gfo/Idh/MocA_oxidoreduct"/>
</dbReference>
<evidence type="ECO:0000259" key="4">
    <source>
        <dbReference type="Pfam" id="PF22725"/>
    </source>
</evidence>
<dbReference type="Pfam" id="PF01408">
    <property type="entry name" value="GFO_IDH_MocA"/>
    <property type="match status" value="1"/>
</dbReference>
<dbReference type="Pfam" id="PF22725">
    <property type="entry name" value="GFO_IDH_MocA_C3"/>
    <property type="match status" value="1"/>
</dbReference>
<protein>
    <submittedName>
        <fullName evidence="5">Oxidoreductase</fullName>
    </submittedName>
</protein>
<comment type="similarity">
    <text evidence="1">Belongs to the Gfo/Idh/MocA family.</text>
</comment>
<feature type="domain" description="Gfo/Idh/MocA-like oxidoreductase N-terminal" evidence="3">
    <location>
        <begin position="21"/>
        <end position="136"/>
    </location>
</feature>
<organism evidence="5 6">
    <name type="scientific">Reticulibacter mediterranei</name>
    <dbReference type="NCBI Taxonomy" id="2778369"/>
    <lineage>
        <taxon>Bacteria</taxon>
        <taxon>Bacillati</taxon>
        <taxon>Chloroflexota</taxon>
        <taxon>Ktedonobacteria</taxon>
        <taxon>Ktedonobacterales</taxon>
        <taxon>Reticulibacteraceae</taxon>
        <taxon>Reticulibacter</taxon>
    </lineage>
</organism>
<feature type="domain" description="GFO/IDH/MocA-like oxidoreductase" evidence="4">
    <location>
        <begin position="147"/>
        <end position="267"/>
    </location>
</feature>
<dbReference type="Proteomes" id="UP000597444">
    <property type="component" value="Unassembled WGS sequence"/>
</dbReference>
<dbReference type="InterPro" id="IPR000683">
    <property type="entry name" value="Gfo/Idh/MocA-like_OxRdtase_N"/>
</dbReference>
<comment type="caution">
    <text evidence="5">The sequence shown here is derived from an EMBL/GenBank/DDBJ whole genome shotgun (WGS) entry which is preliminary data.</text>
</comment>